<name>A0ABW7RCK0_9ACTN</name>
<comment type="caution">
    <text evidence="1">The sequence shown here is derived from an EMBL/GenBank/DDBJ whole genome shotgun (WGS) entry which is preliminary data.</text>
</comment>
<keyword evidence="2" id="KW-1185">Reference proteome</keyword>
<evidence type="ECO:0000313" key="2">
    <source>
        <dbReference type="Proteomes" id="UP001610990"/>
    </source>
</evidence>
<sequence length="48" mass="5140">MDVLALQHPGRQDRLDELSADSIAEPADHVTSVLVGKSRSFCHAGATH</sequence>
<reference evidence="1 2" key="1">
    <citation type="submission" date="2024-10" db="EMBL/GenBank/DDBJ databases">
        <title>The Natural Products Discovery Center: Release of the First 8490 Sequenced Strains for Exploring Actinobacteria Biosynthetic Diversity.</title>
        <authorList>
            <person name="Kalkreuter E."/>
            <person name="Kautsar S.A."/>
            <person name="Yang D."/>
            <person name="Bader C.D."/>
            <person name="Teijaro C.N."/>
            <person name="Fluegel L."/>
            <person name="Davis C.M."/>
            <person name="Simpson J.R."/>
            <person name="Lauterbach L."/>
            <person name="Steele A.D."/>
            <person name="Gui C."/>
            <person name="Meng S."/>
            <person name="Li G."/>
            <person name="Viehrig K."/>
            <person name="Ye F."/>
            <person name="Su P."/>
            <person name="Kiefer A.F."/>
            <person name="Nichols A."/>
            <person name="Cepeda A.J."/>
            <person name="Yan W."/>
            <person name="Fan B."/>
            <person name="Jiang Y."/>
            <person name="Adhikari A."/>
            <person name="Zheng C.-J."/>
            <person name="Schuster L."/>
            <person name="Cowan T.M."/>
            <person name="Smanski M.J."/>
            <person name="Chevrette M.G."/>
            <person name="De Carvalho L.P.S."/>
            <person name="Shen B."/>
        </authorList>
    </citation>
    <scope>NUCLEOTIDE SEQUENCE [LARGE SCALE GENOMIC DNA]</scope>
    <source>
        <strain evidence="1 2">NPDC018013</strain>
    </source>
</reference>
<dbReference type="Proteomes" id="UP001610990">
    <property type="component" value="Unassembled WGS sequence"/>
</dbReference>
<evidence type="ECO:0000313" key="1">
    <source>
        <dbReference type="EMBL" id="MFH8585799.1"/>
    </source>
</evidence>
<accession>A0ABW7RCK0</accession>
<dbReference type="EMBL" id="JBIRGH010000008">
    <property type="protein sequence ID" value="MFH8585799.1"/>
    <property type="molecule type" value="Genomic_DNA"/>
</dbReference>
<dbReference type="RefSeq" id="WP_397672774.1">
    <property type="nucleotide sequence ID" value="NZ_JBIRGH010000008.1"/>
</dbReference>
<protein>
    <submittedName>
        <fullName evidence="1">Uncharacterized protein</fullName>
    </submittedName>
</protein>
<gene>
    <name evidence="1" type="ORF">ACH4GP_15510</name>
</gene>
<organism evidence="1 2">
    <name type="scientific">Streptomyces celluloflavus</name>
    <dbReference type="NCBI Taxonomy" id="58344"/>
    <lineage>
        <taxon>Bacteria</taxon>
        <taxon>Bacillati</taxon>
        <taxon>Actinomycetota</taxon>
        <taxon>Actinomycetes</taxon>
        <taxon>Kitasatosporales</taxon>
        <taxon>Streptomycetaceae</taxon>
        <taxon>Streptomyces</taxon>
    </lineage>
</organism>
<proteinExistence type="predicted"/>